<evidence type="ECO:0000256" key="1">
    <source>
        <dbReference type="SAM" id="MobiDB-lite"/>
    </source>
</evidence>
<proteinExistence type="predicted"/>
<dbReference type="AlphaFoldDB" id="A0A168I7K8"/>
<feature type="chain" id="PRO_5007897847" evidence="2">
    <location>
        <begin position="20"/>
        <end position="106"/>
    </location>
</feature>
<accession>A0A168I7K8</accession>
<evidence type="ECO:0000313" key="3">
    <source>
        <dbReference type="EMBL" id="OAA78879.1"/>
    </source>
</evidence>
<keyword evidence="4" id="KW-1185">Reference proteome</keyword>
<comment type="caution">
    <text evidence="3">The sequence shown here is derived from an EMBL/GenBank/DDBJ whole genome shotgun (WGS) entry which is preliminary data.</text>
</comment>
<feature type="region of interest" description="Disordered" evidence="1">
    <location>
        <begin position="52"/>
        <end position="84"/>
    </location>
</feature>
<dbReference type="EMBL" id="AZHF01000002">
    <property type="protein sequence ID" value="OAA78879.1"/>
    <property type="molecule type" value="Genomic_DNA"/>
</dbReference>
<sequence length="106" mass="10526">MRFLHSAFLIATLAALAAGDSSSTAVFTQTGFGNGTQVTVCTAQITLPILEANNTEGSGGGGGSGSETTSPTPTSSNESGAAPHLLNHRTATVSMLVALVLAGTLY</sequence>
<gene>
    <name evidence="3" type="ORF">LEL_02365</name>
</gene>
<organism evidence="3 4">
    <name type="scientific">Akanthomyces lecanii RCEF 1005</name>
    <dbReference type="NCBI Taxonomy" id="1081108"/>
    <lineage>
        <taxon>Eukaryota</taxon>
        <taxon>Fungi</taxon>
        <taxon>Dikarya</taxon>
        <taxon>Ascomycota</taxon>
        <taxon>Pezizomycotina</taxon>
        <taxon>Sordariomycetes</taxon>
        <taxon>Hypocreomycetidae</taxon>
        <taxon>Hypocreales</taxon>
        <taxon>Cordycipitaceae</taxon>
        <taxon>Akanthomyces</taxon>
        <taxon>Cordyceps confragosa</taxon>
    </lineage>
</organism>
<protein>
    <submittedName>
        <fullName evidence="3">Uncharacterized protein</fullName>
    </submittedName>
</protein>
<evidence type="ECO:0000256" key="2">
    <source>
        <dbReference type="SAM" id="SignalP"/>
    </source>
</evidence>
<reference evidence="3 4" key="1">
    <citation type="journal article" date="2016" name="Genome Biol. Evol.">
        <title>Divergent and convergent evolution of fungal pathogenicity.</title>
        <authorList>
            <person name="Shang Y."/>
            <person name="Xiao G."/>
            <person name="Zheng P."/>
            <person name="Cen K."/>
            <person name="Zhan S."/>
            <person name="Wang C."/>
        </authorList>
    </citation>
    <scope>NUCLEOTIDE SEQUENCE [LARGE SCALE GENOMIC DNA]</scope>
    <source>
        <strain evidence="3 4">RCEF 1005</strain>
    </source>
</reference>
<name>A0A168I7K8_CORDF</name>
<evidence type="ECO:0000313" key="4">
    <source>
        <dbReference type="Proteomes" id="UP000076881"/>
    </source>
</evidence>
<feature type="signal peptide" evidence="2">
    <location>
        <begin position="1"/>
        <end position="19"/>
    </location>
</feature>
<keyword evidence="2" id="KW-0732">Signal</keyword>
<feature type="compositionally biased region" description="Low complexity" evidence="1">
    <location>
        <begin position="66"/>
        <end position="80"/>
    </location>
</feature>
<dbReference type="Proteomes" id="UP000076881">
    <property type="component" value="Unassembled WGS sequence"/>
</dbReference>